<evidence type="ECO:0000256" key="2">
    <source>
        <dbReference type="SAM" id="Phobius"/>
    </source>
</evidence>
<evidence type="ECO:0000313" key="3">
    <source>
        <dbReference type="EMBL" id="MDH6220187.1"/>
    </source>
</evidence>
<dbReference type="Gene3D" id="3.30.10.20">
    <property type="match status" value="1"/>
</dbReference>
<evidence type="ECO:0000256" key="1">
    <source>
        <dbReference type="SAM" id="MobiDB-lite"/>
    </source>
</evidence>
<keyword evidence="2" id="KW-1133">Transmembrane helix</keyword>
<dbReference type="Proteomes" id="UP001160499">
    <property type="component" value="Unassembled WGS sequence"/>
</dbReference>
<accession>A0ABT6LV50</accession>
<organism evidence="3 4">
    <name type="scientific">Streptomyces pseudovenezuelae</name>
    <dbReference type="NCBI Taxonomy" id="67350"/>
    <lineage>
        <taxon>Bacteria</taxon>
        <taxon>Bacillati</taxon>
        <taxon>Actinomycetota</taxon>
        <taxon>Actinomycetes</taxon>
        <taxon>Kitasatosporales</taxon>
        <taxon>Streptomycetaceae</taxon>
        <taxon>Streptomyces</taxon>
        <taxon>Streptomyces aurantiacus group</taxon>
    </lineage>
</organism>
<feature type="region of interest" description="Disordered" evidence="1">
    <location>
        <begin position="1"/>
        <end position="23"/>
    </location>
</feature>
<protein>
    <recommendedName>
        <fullName evidence="5">PASTA domain-containing protein</fullName>
    </recommendedName>
</protein>
<reference evidence="3 4" key="1">
    <citation type="submission" date="2023-04" db="EMBL/GenBank/DDBJ databases">
        <title>Forest soil microbial communities from Buena Vista Peninsula, Colon Province, Panama.</title>
        <authorList>
            <person name="Bouskill N."/>
        </authorList>
    </citation>
    <scope>NUCLEOTIDE SEQUENCE [LARGE SCALE GENOMIC DNA]</scope>
    <source>
        <strain evidence="3 4">GGS1</strain>
    </source>
</reference>
<dbReference type="RefSeq" id="WP_280880950.1">
    <property type="nucleotide sequence ID" value="NZ_JARXVH010000015.1"/>
</dbReference>
<comment type="caution">
    <text evidence="3">The sequence shown here is derived from an EMBL/GenBank/DDBJ whole genome shotgun (WGS) entry which is preliminary data.</text>
</comment>
<dbReference type="EMBL" id="JARXVH010000015">
    <property type="protein sequence ID" value="MDH6220187.1"/>
    <property type="molecule type" value="Genomic_DNA"/>
</dbReference>
<sequence>MNAMNRLADSAETPAFDAPQIERRTRRRRAVGIAAVAAALIAAGGGTALATSVGSSSSSTPAASSTATKSDDATTLLYLFSDGTTTRLPLAGLSLDMAKPVLEKTQTKLGTVTKKAVKGCKPTSVLEVTPHAPKTIKPGDTVNFTICAG</sequence>
<keyword evidence="2" id="KW-0812">Transmembrane</keyword>
<feature type="compositionally biased region" description="Low complexity" evidence="1">
    <location>
        <begin position="49"/>
        <end position="68"/>
    </location>
</feature>
<evidence type="ECO:0008006" key="5">
    <source>
        <dbReference type="Google" id="ProtNLM"/>
    </source>
</evidence>
<proteinExistence type="predicted"/>
<keyword evidence="4" id="KW-1185">Reference proteome</keyword>
<feature type="transmembrane region" description="Helical" evidence="2">
    <location>
        <begin position="30"/>
        <end position="50"/>
    </location>
</feature>
<gene>
    <name evidence="3" type="ORF">M2283_007527</name>
</gene>
<keyword evidence="2" id="KW-0472">Membrane</keyword>
<evidence type="ECO:0000313" key="4">
    <source>
        <dbReference type="Proteomes" id="UP001160499"/>
    </source>
</evidence>
<feature type="region of interest" description="Disordered" evidence="1">
    <location>
        <begin position="49"/>
        <end position="69"/>
    </location>
</feature>
<name>A0ABT6LV50_9ACTN</name>